<dbReference type="InterPro" id="IPR007712">
    <property type="entry name" value="RelE/ParE_toxin"/>
</dbReference>
<dbReference type="RefSeq" id="WP_092051778.1">
    <property type="nucleotide sequence ID" value="NZ_FOQD01000012.1"/>
</dbReference>
<gene>
    <name evidence="2" type="ORF">SAMN05421753_11241</name>
</gene>
<name>A0A1I3KTW6_9PLAN</name>
<accession>A0A1I3KTW6</accession>
<dbReference type="Proteomes" id="UP000199518">
    <property type="component" value="Unassembled WGS sequence"/>
</dbReference>
<evidence type="ECO:0000313" key="3">
    <source>
        <dbReference type="Proteomes" id="UP000199518"/>
    </source>
</evidence>
<sequence>MTYEILISLQAQADVREAVAWWRDQRSAEQAERWLDKIYPAISTLANSPDRCPFAPETDLLATGLRQLHFGVSGRTTHRIVFTIHNRQVVILRVRHIARRDLTIDDLS</sequence>
<reference evidence="3" key="1">
    <citation type="submission" date="2016-10" db="EMBL/GenBank/DDBJ databases">
        <authorList>
            <person name="Varghese N."/>
            <person name="Submissions S."/>
        </authorList>
    </citation>
    <scope>NUCLEOTIDE SEQUENCE [LARGE SCALE GENOMIC DNA]</scope>
    <source>
        <strain evidence="3">DSM 26348</strain>
    </source>
</reference>
<evidence type="ECO:0000313" key="2">
    <source>
        <dbReference type="EMBL" id="SFI75824.1"/>
    </source>
</evidence>
<dbReference type="EMBL" id="FOQD01000012">
    <property type="protein sequence ID" value="SFI75824.1"/>
    <property type="molecule type" value="Genomic_DNA"/>
</dbReference>
<keyword evidence="3" id="KW-1185">Reference proteome</keyword>
<evidence type="ECO:0000256" key="1">
    <source>
        <dbReference type="ARBA" id="ARBA00022649"/>
    </source>
</evidence>
<protein>
    <submittedName>
        <fullName evidence="2">Plasmid stabilization system protein ParE</fullName>
    </submittedName>
</protein>
<keyword evidence="1" id="KW-1277">Toxin-antitoxin system</keyword>
<dbReference type="InterPro" id="IPR035093">
    <property type="entry name" value="RelE/ParE_toxin_dom_sf"/>
</dbReference>
<dbReference type="Pfam" id="PF05016">
    <property type="entry name" value="ParE_toxin"/>
    <property type="match status" value="1"/>
</dbReference>
<dbReference type="OrthoDB" id="286584at2"/>
<dbReference type="AlphaFoldDB" id="A0A1I3KTW6"/>
<proteinExistence type="predicted"/>
<dbReference type="STRING" id="1576369.SAMN05421753_11241"/>
<dbReference type="Gene3D" id="3.30.2310.20">
    <property type="entry name" value="RelE-like"/>
    <property type="match status" value="1"/>
</dbReference>
<organism evidence="2 3">
    <name type="scientific">Planctomicrobium piriforme</name>
    <dbReference type="NCBI Taxonomy" id="1576369"/>
    <lineage>
        <taxon>Bacteria</taxon>
        <taxon>Pseudomonadati</taxon>
        <taxon>Planctomycetota</taxon>
        <taxon>Planctomycetia</taxon>
        <taxon>Planctomycetales</taxon>
        <taxon>Planctomycetaceae</taxon>
        <taxon>Planctomicrobium</taxon>
    </lineage>
</organism>